<dbReference type="Pfam" id="PF16861">
    <property type="entry name" value="Carbam_trans_C"/>
    <property type="match status" value="1"/>
</dbReference>
<dbReference type="STRING" id="502025.Hoch_1281"/>
<feature type="domain" description="Carbamoyltransferase" evidence="2">
    <location>
        <begin position="94"/>
        <end position="322"/>
    </location>
</feature>
<reference evidence="4 5" key="1">
    <citation type="journal article" date="2010" name="Stand. Genomic Sci.">
        <title>Complete genome sequence of Haliangium ochraceum type strain (SMP-2).</title>
        <authorList>
            <consortium name="US DOE Joint Genome Institute (JGI-PGF)"/>
            <person name="Ivanova N."/>
            <person name="Daum C."/>
            <person name="Lang E."/>
            <person name="Abt B."/>
            <person name="Kopitz M."/>
            <person name="Saunders E."/>
            <person name="Lapidus A."/>
            <person name="Lucas S."/>
            <person name="Glavina Del Rio T."/>
            <person name="Nolan M."/>
            <person name="Tice H."/>
            <person name="Copeland A."/>
            <person name="Cheng J.F."/>
            <person name="Chen F."/>
            <person name="Bruce D."/>
            <person name="Goodwin L."/>
            <person name="Pitluck S."/>
            <person name="Mavromatis K."/>
            <person name="Pati A."/>
            <person name="Mikhailova N."/>
            <person name="Chen A."/>
            <person name="Palaniappan K."/>
            <person name="Land M."/>
            <person name="Hauser L."/>
            <person name="Chang Y.J."/>
            <person name="Jeffries C.D."/>
            <person name="Detter J.C."/>
            <person name="Brettin T."/>
            <person name="Rohde M."/>
            <person name="Goker M."/>
            <person name="Bristow J."/>
            <person name="Markowitz V."/>
            <person name="Eisen J.A."/>
            <person name="Hugenholtz P."/>
            <person name="Kyrpides N.C."/>
            <person name="Klenk H.P."/>
        </authorList>
    </citation>
    <scope>NUCLEOTIDE SEQUENCE [LARGE SCALE GENOMIC DNA]</scope>
    <source>
        <strain evidence="5">DSM 14365 / CIP 107738 / JCM 11303 / AJ 13395 / SMP-2</strain>
    </source>
</reference>
<evidence type="ECO:0000313" key="4">
    <source>
        <dbReference type="EMBL" id="ACY13839.1"/>
    </source>
</evidence>
<gene>
    <name evidence="4" type="ordered locus">Hoch_1281</name>
</gene>
<evidence type="ECO:0000259" key="3">
    <source>
        <dbReference type="Pfam" id="PF16861"/>
    </source>
</evidence>
<dbReference type="PANTHER" id="PTHR34847:SF1">
    <property type="entry name" value="NODULATION PROTEIN U"/>
    <property type="match status" value="1"/>
</dbReference>
<dbReference type="EMBL" id="CP001804">
    <property type="protein sequence ID" value="ACY13839.1"/>
    <property type="molecule type" value="Genomic_DNA"/>
</dbReference>
<name>D0LTE4_HALO1</name>
<dbReference type="GO" id="GO:0016740">
    <property type="term" value="F:transferase activity"/>
    <property type="evidence" value="ECO:0007669"/>
    <property type="project" value="UniProtKB-KW"/>
</dbReference>
<sequence length="545" mass="59171">MIWLGTHTPRARTGVPLKDNGICAIDETGIVFAIAEERLSGDKHDTGHARAYAACLDAVPEARDARVIGVSSCTDAPWSAKQLDPGLSALRAIPTPSHHHTHALSCFLPSPFDESLILVMDAGGNTLGTEGASWWDRPREQTSLWFGHRDQITLLERRHLEPEVGGFGEWYRAFTYFLGWHRSTLAGNTMALAGFGDADAIHDESLFDLDTLPPLRPNHPIEMVGEVLAALGHGHIQPREPGAAFTQDHYNAAAYLQYSLETTLRRWVGVWSARYGTRNLCLTGGVAQNCRANAELADMLGSERVFVSPFAGDTGQCVGNALHLRALDLPGAPRPRLRNMYLGPSYSDAQYREALAETEFAGQRFDDDALAAHCADALMAGQVVAICRGRSEFGPRALGHRSVIGDPCAAGVAERIKRAVKRRDEFMPLAPFVDTELAAAWGSGPLSETMVFAPRAPAAAHRDLGSCLHVDATARVQVATADADLFAPVLREFRARSGRGALINTSYNRRGRPMAETPRDALNAFAELDIDALILGPYWVAKTAP</sequence>
<proteinExistence type="inferred from homology"/>
<dbReference type="HOGENOM" id="CLU_014411_2_0_7"/>
<dbReference type="SUPFAM" id="SSF53067">
    <property type="entry name" value="Actin-like ATPase domain"/>
    <property type="match status" value="1"/>
</dbReference>
<dbReference type="OrthoDB" id="9780777at2"/>
<dbReference type="Gene3D" id="3.30.420.40">
    <property type="match status" value="1"/>
</dbReference>
<feature type="domain" description="Carbamoyltransferase C-terminal" evidence="3">
    <location>
        <begin position="375"/>
        <end position="542"/>
    </location>
</feature>
<dbReference type="Gene3D" id="3.90.870.20">
    <property type="entry name" value="Carbamoyltransferase, C-terminal domain"/>
    <property type="match status" value="1"/>
</dbReference>
<dbReference type="InterPro" id="IPR051338">
    <property type="entry name" value="NodU/CmcH_Carbamoyltrnsfr"/>
</dbReference>
<dbReference type="Pfam" id="PF02543">
    <property type="entry name" value="Carbam_trans_N"/>
    <property type="match status" value="1"/>
</dbReference>
<dbReference type="AlphaFoldDB" id="D0LTE4"/>
<dbReference type="CDD" id="cd24033">
    <property type="entry name" value="ASKHA_NBD_NodU_CmcH-like_N"/>
    <property type="match status" value="1"/>
</dbReference>
<dbReference type="InterPro" id="IPR003696">
    <property type="entry name" value="Carbtransf_dom"/>
</dbReference>
<dbReference type="PANTHER" id="PTHR34847">
    <property type="entry name" value="NODULATION PROTEIN U"/>
    <property type="match status" value="1"/>
</dbReference>
<dbReference type="InterPro" id="IPR031730">
    <property type="entry name" value="Carbam_trans_C"/>
</dbReference>
<evidence type="ECO:0000259" key="2">
    <source>
        <dbReference type="Pfam" id="PF02543"/>
    </source>
</evidence>
<dbReference type="eggNOG" id="COG2192">
    <property type="taxonomic scope" value="Bacteria"/>
</dbReference>
<dbReference type="KEGG" id="hoh:Hoch_1281"/>
<evidence type="ECO:0000313" key="5">
    <source>
        <dbReference type="Proteomes" id="UP000001880"/>
    </source>
</evidence>
<dbReference type="RefSeq" id="WP_012826448.1">
    <property type="nucleotide sequence ID" value="NC_013440.1"/>
</dbReference>
<dbReference type="InterPro" id="IPR038152">
    <property type="entry name" value="Carbam_trans_C_sf"/>
</dbReference>
<comment type="similarity">
    <text evidence="1">Belongs to the NodU/CmcH family.</text>
</comment>
<keyword evidence="4" id="KW-0808">Transferase</keyword>
<keyword evidence="5" id="KW-1185">Reference proteome</keyword>
<dbReference type="InterPro" id="IPR043129">
    <property type="entry name" value="ATPase_NBD"/>
</dbReference>
<dbReference type="Proteomes" id="UP000001880">
    <property type="component" value="Chromosome"/>
</dbReference>
<accession>D0LTE4</accession>
<evidence type="ECO:0000256" key="1">
    <source>
        <dbReference type="ARBA" id="ARBA00006129"/>
    </source>
</evidence>
<protein>
    <submittedName>
        <fullName evidence="4">Carbamoyltransferase</fullName>
    </submittedName>
</protein>
<organism evidence="4 5">
    <name type="scientific">Haliangium ochraceum (strain DSM 14365 / JCM 11303 / SMP-2)</name>
    <dbReference type="NCBI Taxonomy" id="502025"/>
    <lineage>
        <taxon>Bacteria</taxon>
        <taxon>Pseudomonadati</taxon>
        <taxon>Myxococcota</taxon>
        <taxon>Polyangia</taxon>
        <taxon>Haliangiales</taxon>
        <taxon>Kofleriaceae</taxon>
        <taxon>Haliangium</taxon>
    </lineage>
</organism>